<keyword evidence="1" id="KW-0479">Metal-binding</keyword>
<dbReference type="Pfam" id="PF00149">
    <property type="entry name" value="Metallophos"/>
    <property type="match status" value="1"/>
</dbReference>
<dbReference type="InterPro" id="IPR029052">
    <property type="entry name" value="Metallo-depent_PP-like"/>
</dbReference>
<evidence type="ECO:0000256" key="3">
    <source>
        <dbReference type="SAM" id="Phobius"/>
    </source>
</evidence>
<feature type="transmembrane region" description="Helical" evidence="3">
    <location>
        <begin position="61"/>
        <end position="85"/>
    </location>
</feature>
<gene>
    <name evidence="5" type="ORF">DF183_02640</name>
</gene>
<keyword evidence="3" id="KW-0472">Membrane</keyword>
<dbReference type="GO" id="GO:0046872">
    <property type="term" value="F:metal ion binding"/>
    <property type="evidence" value="ECO:0007669"/>
    <property type="project" value="UniProtKB-KW"/>
</dbReference>
<keyword evidence="3" id="KW-1133">Transmembrane helix</keyword>
<keyword evidence="3" id="KW-0812">Transmembrane</keyword>
<reference evidence="5 6" key="1">
    <citation type="submission" date="2018-05" db="EMBL/GenBank/DDBJ databases">
        <title>Genome Sequence of an Efficient Indole-Degrading Bacterium, Alcaligenes sp.YBY.</title>
        <authorList>
            <person name="Yang B."/>
        </authorList>
    </citation>
    <scope>NUCLEOTIDE SEQUENCE [LARGE SCALE GENOMIC DNA]</scope>
    <source>
        <strain evidence="5 6">YBY</strain>
    </source>
</reference>
<dbReference type="GO" id="GO:0016020">
    <property type="term" value="C:membrane"/>
    <property type="evidence" value="ECO:0007669"/>
    <property type="project" value="GOC"/>
</dbReference>
<dbReference type="SUPFAM" id="SSF56300">
    <property type="entry name" value="Metallo-dependent phosphatases"/>
    <property type="match status" value="1"/>
</dbReference>
<evidence type="ECO:0000256" key="1">
    <source>
        <dbReference type="ARBA" id="ARBA00022723"/>
    </source>
</evidence>
<dbReference type="GO" id="GO:0009245">
    <property type="term" value="P:lipid A biosynthetic process"/>
    <property type="evidence" value="ECO:0007669"/>
    <property type="project" value="TreeGrafter"/>
</dbReference>
<dbReference type="KEGG" id="afa:UZ73_02460"/>
<feature type="domain" description="Calcineurin-like phosphoesterase" evidence="4">
    <location>
        <begin position="149"/>
        <end position="314"/>
    </location>
</feature>
<evidence type="ECO:0000313" key="6">
    <source>
        <dbReference type="Proteomes" id="UP000245216"/>
    </source>
</evidence>
<proteinExistence type="predicted"/>
<name>A0A2U2BNR1_ALCFA</name>
<evidence type="ECO:0000256" key="2">
    <source>
        <dbReference type="ARBA" id="ARBA00022801"/>
    </source>
</evidence>
<evidence type="ECO:0000259" key="4">
    <source>
        <dbReference type="Pfam" id="PF00149"/>
    </source>
</evidence>
<dbReference type="InterPro" id="IPR004843">
    <property type="entry name" value="Calcineurin-like_PHP"/>
</dbReference>
<dbReference type="STRING" id="511.UZ73_02460"/>
<dbReference type="PANTHER" id="PTHR31302">
    <property type="entry name" value="TRANSMEMBRANE PROTEIN WITH METALLOPHOSPHOESTERASE DOMAIN-RELATED"/>
    <property type="match status" value="1"/>
</dbReference>
<dbReference type="EMBL" id="QEXO01000001">
    <property type="protein sequence ID" value="PWE15648.1"/>
    <property type="molecule type" value="Genomic_DNA"/>
</dbReference>
<organism evidence="5 6">
    <name type="scientific">Alcaligenes faecalis</name>
    <dbReference type="NCBI Taxonomy" id="511"/>
    <lineage>
        <taxon>Bacteria</taxon>
        <taxon>Pseudomonadati</taxon>
        <taxon>Pseudomonadota</taxon>
        <taxon>Betaproteobacteria</taxon>
        <taxon>Burkholderiales</taxon>
        <taxon>Alcaligenaceae</taxon>
        <taxon>Alcaligenes</taxon>
    </lineage>
</organism>
<dbReference type="CDD" id="cd07385">
    <property type="entry name" value="MPP_YkuE_C"/>
    <property type="match status" value="1"/>
</dbReference>
<sequence length="374" mass="39966">MFQVTALVFALYVAWRLIKPLSIKPWIKWLLSALALAATLHHYTVALFWGTRASPEIPAHVIMVLGWAFGAVLLAACFTLITDLAGLLMRVLYKPVGLTLLRSPALRGVLGIAAVSLSALGVWQAVQVPDVKSIEVKVKGLSPSLDGFKLVQLTDLHASRLLQGPWIQAIVDKTQALQPDLIAITGDLVDGTVTARRDDVAPLQALSAPKGVWVIAGNHEYYTQYQPWIEHFNSLGLRLLLNEHSIIEQGDAAFALAGITDKSAAVHGQPMPDVTAAVAGIPAGMPIIMLAHRPDTAKDSAAAGAALQLSGHTHGGHIVGMHKIVQMANDGYVGGLYQVGDMQLYVSYGAGLWAGFPLRLGRASEITLITLRAS</sequence>
<dbReference type="RefSeq" id="WP_045930387.1">
    <property type="nucleotide sequence ID" value="NZ_CP013119.1"/>
</dbReference>
<dbReference type="PANTHER" id="PTHR31302:SF31">
    <property type="entry name" value="PHOSPHODIESTERASE YAEI"/>
    <property type="match status" value="1"/>
</dbReference>
<comment type="caution">
    <text evidence="5">The sequence shown here is derived from an EMBL/GenBank/DDBJ whole genome shotgun (WGS) entry which is preliminary data.</text>
</comment>
<dbReference type="GO" id="GO:0008758">
    <property type="term" value="F:UDP-2,3-diacylglucosamine hydrolase activity"/>
    <property type="evidence" value="ECO:0007669"/>
    <property type="project" value="TreeGrafter"/>
</dbReference>
<accession>A0A2U2BNR1</accession>
<dbReference type="Proteomes" id="UP000245216">
    <property type="component" value="Unassembled WGS sequence"/>
</dbReference>
<keyword evidence="2" id="KW-0378">Hydrolase</keyword>
<evidence type="ECO:0000313" key="5">
    <source>
        <dbReference type="EMBL" id="PWE15648.1"/>
    </source>
</evidence>
<dbReference type="Gene3D" id="3.60.21.10">
    <property type="match status" value="1"/>
</dbReference>
<dbReference type="GeneID" id="29370256"/>
<feature type="transmembrane region" description="Helical" evidence="3">
    <location>
        <begin position="26"/>
        <end position="49"/>
    </location>
</feature>
<dbReference type="AlphaFoldDB" id="A0A2U2BNR1"/>
<dbReference type="InterPro" id="IPR051158">
    <property type="entry name" value="Metallophosphoesterase_sf"/>
</dbReference>
<reference evidence="5 6" key="2">
    <citation type="submission" date="2018-05" db="EMBL/GenBank/DDBJ databases">
        <authorList>
            <person name="Lanie J.A."/>
            <person name="Ng W.-L."/>
            <person name="Kazmierczak K.M."/>
            <person name="Andrzejewski T.M."/>
            <person name="Davidsen T.M."/>
            <person name="Wayne K.J."/>
            <person name="Tettelin H."/>
            <person name="Glass J.I."/>
            <person name="Rusch D."/>
            <person name="Podicherti R."/>
            <person name="Tsui H.-C.T."/>
            <person name="Winkler M.E."/>
        </authorList>
    </citation>
    <scope>NUCLEOTIDE SEQUENCE [LARGE SCALE GENOMIC DNA]</scope>
    <source>
        <strain evidence="5 6">YBY</strain>
    </source>
</reference>
<protein>
    <submittedName>
        <fullName evidence="5">Metallophosphoesterase</fullName>
    </submittedName>
</protein>